<dbReference type="Pfam" id="PF13449">
    <property type="entry name" value="Phytase-like"/>
    <property type="match status" value="1"/>
</dbReference>
<dbReference type="PANTHER" id="PTHR37957:SF1">
    <property type="entry name" value="PHYTASE-LIKE DOMAIN-CONTAINING PROTEIN"/>
    <property type="match status" value="1"/>
</dbReference>
<evidence type="ECO:0000313" key="3">
    <source>
        <dbReference type="EMBL" id="UOE37322.1"/>
    </source>
</evidence>
<gene>
    <name evidence="3" type="ORF">MTP08_09605</name>
</gene>
<name>A0ABY4BGC5_9FLAO</name>
<dbReference type="InterPro" id="IPR027372">
    <property type="entry name" value="Phytase-like_dom"/>
</dbReference>
<accession>A0ABY4BGC5</accession>
<proteinExistence type="predicted"/>
<reference evidence="3 4" key="1">
    <citation type="submission" date="2022-03" db="EMBL/GenBank/DDBJ databases">
        <title>Chryseobacterium sp. isolated from the Andong Sikhe.</title>
        <authorList>
            <person name="Won M."/>
            <person name="Kim S.-J."/>
            <person name="Kwon S.-W."/>
        </authorList>
    </citation>
    <scope>NUCLEOTIDE SEQUENCE [LARGE SCALE GENOMIC DNA]</scope>
    <source>
        <strain evidence="3 4">ADR-1</strain>
    </source>
</reference>
<dbReference type="RefSeq" id="WP_243575829.1">
    <property type="nucleotide sequence ID" value="NZ_CP094529.1"/>
</dbReference>
<dbReference type="PROSITE" id="PS51257">
    <property type="entry name" value="PROKAR_LIPOPROTEIN"/>
    <property type="match status" value="1"/>
</dbReference>
<dbReference type="PANTHER" id="PTHR37957">
    <property type="entry name" value="BLR7070 PROTEIN"/>
    <property type="match status" value="1"/>
</dbReference>
<dbReference type="Proteomes" id="UP000831068">
    <property type="component" value="Chromosome"/>
</dbReference>
<dbReference type="SUPFAM" id="SSF101898">
    <property type="entry name" value="NHL repeat"/>
    <property type="match status" value="1"/>
</dbReference>
<sequence>MKKTLLSMLLLAGLTACRENEASITDDNKDINYSKLPQEFPFTTMATINGVDVINGGYGSGAAAHPTRKGEFYVITDRGPNTDYLNGKKFLVPNFTPTIMHLKINADGNIEVIKYIKLKNPSGQLITGLPNPVGMGSTGEVAYDANGNVLGTDNYGLDSESIVAAQDGTFWVSDEYGPHIVHYSAEGVEMERISPIGVNTGTRKLPAVLAKRRPNRGMEGLCITPDGKTLVGTMQSMMYAPSKNLATNKTLTRIVTFDIATGQTKQFLYQQDGGASDSVCDITALSNTEFLVIERDGNFGSQGGIKKVYKINISGASDVNGSDISAVDGLKINGKTLEQSTWSEIAAAGYQPVTKTLAVDLVSKLGYEHDKFEGIVYLGNKKLAVFNDDDFGIVDDGNGNPKAKILPKTGKTDKGTMYVVDIQ</sequence>
<evidence type="ECO:0000313" key="4">
    <source>
        <dbReference type="Proteomes" id="UP000831068"/>
    </source>
</evidence>
<feature type="chain" id="PRO_5045857508" evidence="1">
    <location>
        <begin position="19"/>
        <end position="423"/>
    </location>
</feature>
<dbReference type="EMBL" id="CP094529">
    <property type="protein sequence ID" value="UOE37322.1"/>
    <property type="molecule type" value="Genomic_DNA"/>
</dbReference>
<organism evidence="3 4">
    <name type="scientific">Chryseobacterium oryzae</name>
    <dbReference type="NCBI Taxonomy" id="2929799"/>
    <lineage>
        <taxon>Bacteria</taxon>
        <taxon>Pseudomonadati</taxon>
        <taxon>Bacteroidota</taxon>
        <taxon>Flavobacteriia</taxon>
        <taxon>Flavobacteriales</taxon>
        <taxon>Weeksellaceae</taxon>
        <taxon>Chryseobacterium group</taxon>
        <taxon>Chryseobacterium</taxon>
    </lineage>
</organism>
<evidence type="ECO:0000256" key="1">
    <source>
        <dbReference type="SAM" id="SignalP"/>
    </source>
</evidence>
<keyword evidence="4" id="KW-1185">Reference proteome</keyword>
<feature type="domain" description="Phytase-like" evidence="2">
    <location>
        <begin position="60"/>
        <end position="391"/>
    </location>
</feature>
<protein>
    <submittedName>
        <fullName evidence="3">Esterase-like activity of phytase family protein</fullName>
    </submittedName>
</protein>
<feature type="signal peptide" evidence="1">
    <location>
        <begin position="1"/>
        <end position="18"/>
    </location>
</feature>
<keyword evidence="1" id="KW-0732">Signal</keyword>
<evidence type="ECO:0000259" key="2">
    <source>
        <dbReference type="Pfam" id="PF13449"/>
    </source>
</evidence>